<sequence>MPSQGSDSGSNPDGSIHHNKILNLNNRYNIMELRKLKLKEQYRSDQDDIVSDFLIPCLNNCIEYDRAVEYVTLSGLTTLSLGFHNSTPNARMRLISGHQFGIKDLNMMTKLFSKNGNKWKKFNPELIRDVKLERIRRLVNDGNLMLKIGIPSSEDIDGTFSEKVGIFRDSNGDSVVFSGSSSVMLARKSKNFETIDVFTSWNDKSRVEKKIEDFEKLWLDETSSVKTFDFDYAERNNLLKYSSEWAVNLN</sequence>
<evidence type="ECO:0000313" key="1">
    <source>
        <dbReference type="EMBL" id="AIF16680.1"/>
    </source>
</evidence>
<keyword evidence="1" id="KW-0347">Helicase</keyword>
<organism evidence="1">
    <name type="scientific">uncultured marine thaumarchaeote KM3_74_G04</name>
    <dbReference type="NCBI Taxonomy" id="1456274"/>
    <lineage>
        <taxon>Archaea</taxon>
        <taxon>Nitrososphaerota</taxon>
        <taxon>environmental samples</taxon>
    </lineage>
</organism>
<keyword evidence="1" id="KW-0378">Hydrolase</keyword>
<proteinExistence type="predicted"/>
<keyword evidence="1" id="KW-0547">Nucleotide-binding</keyword>
<dbReference type="EMBL" id="KF901062">
    <property type="protein sequence ID" value="AIF16680.1"/>
    <property type="molecule type" value="Genomic_DNA"/>
</dbReference>
<keyword evidence="1" id="KW-0067">ATP-binding</keyword>
<reference evidence="1" key="1">
    <citation type="journal article" date="2014" name="Genome Biol. Evol.">
        <title>Pangenome evidence for extensive interdomain horizontal transfer affecting lineage core and shell genes in uncultured planktonic thaumarchaeota and euryarchaeota.</title>
        <authorList>
            <person name="Deschamps P."/>
            <person name="Zivanovic Y."/>
            <person name="Moreira D."/>
            <person name="Rodriguez-Valera F."/>
            <person name="Lopez-Garcia P."/>
        </authorList>
    </citation>
    <scope>NUCLEOTIDE SEQUENCE</scope>
</reference>
<protein>
    <submittedName>
        <fullName evidence="1">DNA repair helicase</fullName>
    </submittedName>
</protein>
<accession>A0A075HN42</accession>
<name>A0A075HN42_9ARCH</name>
<dbReference type="GO" id="GO:0004386">
    <property type="term" value="F:helicase activity"/>
    <property type="evidence" value="ECO:0007669"/>
    <property type="project" value="UniProtKB-KW"/>
</dbReference>
<dbReference type="AlphaFoldDB" id="A0A075HN42"/>